<protein>
    <recommendedName>
        <fullName evidence="10">Probable ATP-dependent RNA helicase DDX52</fullName>
        <ecNumber evidence="2">3.6.4.13</ecNumber>
    </recommendedName>
</protein>
<dbReference type="GO" id="GO:0003723">
    <property type="term" value="F:RNA binding"/>
    <property type="evidence" value="ECO:0007669"/>
    <property type="project" value="UniProtKB-KW"/>
</dbReference>
<feature type="compositionally biased region" description="Basic residues" evidence="13">
    <location>
        <begin position="586"/>
        <end position="596"/>
    </location>
</feature>
<dbReference type="CDD" id="cd18787">
    <property type="entry name" value="SF2_C_DEAD"/>
    <property type="match status" value="1"/>
</dbReference>
<dbReference type="GO" id="GO:0016787">
    <property type="term" value="F:hydrolase activity"/>
    <property type="evidence" value="ECO:0007669"/>
    <property type="project" value="UniProtKB-KW"/>
</dbReference>
<evidence type="ECO:0000256" key="13">
    <source>
        <dbReference type="SAM" id="MobiDB-lite"/>
    </source>
</evidence>
<dbReference type="PROSITE" id="PS51194">
    <property type="entry name" value="HELICASE_CTER"/>
    <property type="match status" value="1"/>
</dbReference>
<evidence type="ECO:0000256" key="10">
    <source>
        <dbReference type="ARBA" id="ARBA00044533"/>
    </source>
</evidence>
<keyword evidence="6 12" id="KW-0067">ATP-binding</keyword>
<dbReference type="PANTHER" id="PTHR47959">
    <property type="entry name" value="ATP-DEPENDENT RNA HELICASE RHLE-RELATED"/>
    <property type="match status" value="1"/>
</dbReference>
<dbReference type="FunFam" id="3.40.50.300:FF:000759">
    <property type="entry name" value="probable ATP-dependent RNA helicase DDX52"/>
    <property type="match status" value="1"/>
</dbReference>
<feature type="region of interest" description="Disordered" evidence="13">
    <location>
        <begin position="21"/>
        <end position="79"/>
    </location>
</feature>
<feature type="region of interest" description="Disordered" evidence="13">
    <location>
        <begin position="505"/>
        <end position="596"/>
    </location>
</feature>
<dbReference type="GO" id="GO:0005524">
    <property type="term" value="F:ATP binding"/>
    <property type="evidence" value="ECO:0007669"/>
    <property type="project" value="UniProtKB-KW"/>
</dbReference>
<feature type="compositionally biased region" description="Basic and acidic residues" evidence="13">
    <location>
        <begin position="540"/>
        <end position="549"/>
    </location>
</feature>
<feature type="compositionally biased region" description="Polar residues" evidence="13">
    <location>
        <begin position="27"/>
        <end position="41"/>
    </location>
</feature>
<keyword evidence="5 12" id="KW-0347">Helicase</keyword>
<feature type="domain" description="Helicase C-terminal" evidence="15">
    <location>
        <begin position="340"/>
        <end position="504"/>
    </location>
</feature>
<dbReference type="InterPro" id="IPR027417">
    <property type="entry name" value="P-loop_NTPase"/>
</dbReference>
<feature type="domain" description="Helicase ATP-binding" evidence="14">
    <location>
        <begin position="151"/>
        <end position="329"/>
    </location>
</feature>
<organism evidence="16 17">
    <name type="scientific">Drosophila busckii</name>
    <name type="common">Fruit fly</name>
    <dbReference type="NCBI Taxonomy" id="30019"/>
    <lineage>
        <taxon>Eukaryota</taxon>
        <taxon>Metazoa</taxon>
        <taxon>Ecdysozoa</taxon>
        <taxon>Arthropoda</taxon>
        <taxon>Hexapoda</taxon>
        <taxon>Insecta</taxon>
        <taxon>Pterygota</taxon>
        <taxon>Neoptera</taxon>
        <taxon>Endopterygota</taxon>
        <taxon>Diptera</taxon>
        <taxon>Brachycera</taxon>
        <taxon>Muscomorpha</taxon>
        <taxon>Ephydroidea</taxon>
        <taxon>Drosophilidae</taxon>
        <taxon>Drosophila</taxon>
    </lineage>
</organism>
<evidence type="ECO:0000256" key="4">
    <source>
        <dbReference type="ARBA" id="ARBA00022801"/>
    </source>
</evidence>
<evidence type="ECO:0000256" key="8">
    <source>
        <dbReference type="ARBA" id="ARBA00023242"/>
    </source>
</evidence>
<proteinExistence type="inferred from homology"/>
<name>A0A0M5JB23_DROBS</name>
<gene>
    <name evidence="16" type="ORF">Dbus_chr3Lg1022</name>
</gene>
<comment type="catalytic activity">
    <reaction evidence="11">
        <text>ATP + H2O = ADP + phosphate + H(+)</text>
        <dbReference type="Rhea" id="RHEA:13065"/>
        <dbReference type="ChEBI" id="CHEBI:15377"/>
        <dbReference type="ChEBI" id="CHEBI:15378"/>
        <dbReference type="ChEBI" id="CHEBI:30616"/>
        <dbReference type="ChEBI" id="CHEBI:43474"/>
        <dbReference type="ChEBI" id="CHEBI:456216"/>
        <dbReference type="EC" id="3.6.4.13"/>
    </reaction>
</comment>
<keyword evidence="3 12" id="KW-0547">Nucleotide-binding</keyword>
<dbReference type="InterPro" id="IPR011545">
    <property type="entry name" value="DEAD/DEAH_box_helicase_dom"/>
</dbReference>
<dbReference type="Gene3D" id="3.40.50.300">
    <property type="entry name" value="P-loop containing nucleotide triphosphate hydrolases"/>
    <property type="match status" value="2"/>
</dbReference>
<evidence type="ECO:0000259" key="15">
    <source>
        <dbReference type="PROSITE" id="PS51194"/>
    </source>
</evidence>
<evidence type="ECO:0000256" key="2">
    <source>
        <dbReference type="ARBA" id="ARBA00012552"/>
    </source>
</evidence>
<accession>A0A0M5JB23</accession>
<keyword evidence="17" id="KW-1185">Reference proteome</keyword>
<dbReference type="SMR" id="A0A0M5JB23"/>
<reference evidence="16 17" key="1">
    <citation type="submission" date="2015-08" db="EMBL/GenBank/DDBJ databases">
        <title>Ancestral chromatin configuration constrains chromatin evolution on differentiating sex chromosomes in Drosophila.</title>
        <authorList>
            <person name="Zhou Q."/>
            <person name="Bachtrog D."/>
        </authorList>
    </citation>
    <scope>NUCLEOTIDE SEQUENCE [LARGE SCALE GENOMIC DNA]</scope>
    <source>
        <tissue evidence="16">Whole larvae</tissue>
    </source>
</reference>
<keyword evidence="4 12" id="KW-0378">Hydrolase</keyword>
<evidence type="ECO:0000313" key="16">
    <source>
        <dbReference type="EMBL" id="ALC43856.1"/>
    </source>
</evidence>
<dbReference type="SUPFAM" id="SSF52540">
    <property type="entry name" value="P-loop containing nucleoside triphosphate hydrolases"/>
    <property type="match status" value="1"/>
</dbReference>
<dbReference type="CDD" id="cd17957">
    <property type="entry name" value="DEADc_DDX52"/>
    <property type="match status" value="1"/>
</dbReference>
<evidence type="ECO:0000256" key="12">
    <source>
        <dbReference type="RuleBase" id="RU000492"/>
    </source>
</evidence>
<comment type="similarity">
    <text evidence="9">Belongs to the DEAD box helicase family. DDX52/ROK1 subfamily.</text>
</comment>
<dbReference type="GO" id="GO:0030490">
    <property type="term" value="P:maturation of SSU-rRNA"/>
    <property type="evidence" value="ECO:0007669"/>
    <property type="project" value="InterPro"/>
</dbReference>
<dbReference type="InterPro" id="IPR044764">
    <property type="entry name" value="DDX52/Rok1_DEADc"/>
</dbReference>
<dbReference type="InterPro" id="IPR050079">
    <property type="entry name" value="DEAD_box_RNA_helicase"/>
</dbReference>
<dbReference type="GO" id="GO:0005730">
    <property type="term" value="C:nucleolus"/>
    <property type="evidence" value="ECO:0007669"/>
    <property type="project" value="UniProtKB-SubCell"/>
</dbReference>
<sequence>MDTFDIFKQLTAGVRFTRKRESAPIPKTQNIIKEETPQTNLARLPKKEEENQPASEFRLLSDPTGVKTNESKRKKAKKQLSAEQVEQAQRTEHVNALRKQHNITVLGKDVPAPITTFDELNKPDYKLLPRLQENLLSRGFPQPTPIQMQALPILLKNRALMACAPTGSGKTLAFLTPIINGLRIHKTSGLRALVLAPTRELAQQIYRECMELTKSTGLRTHFISKVSEARQQYGPECKQKYDILISTPNRVRFLLQQQPPLLDLKCVEWFVLDEADRLMEEGQNNFKEQLDDIYAACTNPQNRVAFFSATYTVPVAKWALRHLKNLVRVTIGVQNSATDTVQQELLFVGTESGKLLAIRELVRQGLQPPVLVFVQSKDRAKQLFEELLYDGINVDVIHAERTQHQRDNCVRAFREGHIWVLICTELMGRGMDFKGVNLVINYDFPPTTISYIHRIGRTGRAGRAGRAITFFTQDDTANLRSIAQIIQNSGGVVPEYMLQMKKVRKSEAKMRAKKPLDREDISTKLRPELPTPLIKNTKLSKAEKTEKVLKQKNKKSQPSKDLTIDSKLKKLTNIKKQMNGQAAGKTKPKGAKNKNK</sequence>
<feature type="compositionally biased region" description="Basic and acidic residues" evidence="13">
    <location>
        <begin position="505"/>
        <end position="527"/>
    </location>
</feature>
<dbReference type="GO" id="GO:0003724">
    <property type="term" value="F:RNA helicase activity"/>
    <property type="evidence" value="ECO:0007669"/>
    <property type="project" value="UniProtKB-EC"/>
</dbReference>
<dbReference type="Pfam" id="PF00271">
    <property type="entry name" value="Helicase_C"/>
    <property type="match status" value="1"/>
</dbReference>
<dbReference type="OMA" id="DRALMAC"/>
<dbReference type="PROSITE" id="PS51192">
    <property type="entry name" value="HELICASE_ATP_BIND_1"/>
    <property type="match status" value="1"/>
</dbReference>
<dbReference type="EC" id="3.6.4.13" evidence="2"/>
<keyword evidence="8" id="KW-0539">Nucleus</keyword>
<dbReference type="GO" id="GO:0005829">
    <property type="term" value="C:cytosol"/>
    <property type="evidence" value="ECO:0007669"/>
    <property type="project" value="TreeGrafter"/>
</dbReference>
<dbReference type="PROSITE" id="PS00039">
    <property type="entry name" value="DEAD_ATP_HELICASE"/>
    <property type="match status" value="1"/>
</dbReference>
<dbReference type="AlphaFoldDB" id="A0A0M5JB23"/>
<evidence type="ECO:0000256" key="7">
    <source>
        <dbReference type="ARBA" id="ARBA00022884"/>
    </source>
</evidence>
<evidence type="ECO:0000256" key="6">
    <source>
        <dbReference type="ARBA" id="ARBA00022840"/>
    </source>
</evidence>
<dbReference type="SMART" id="SM00487">
    <property type="entry name" value="DEXDc"/>
    <property type="match status" value="1"/>
</dbReference>
<evidence type="ECO:0000256" key="11">
    <source>
        <dbReference type="ARBA" id="ARBA00047984"/>
    </source>
</evidence>
<evidence type="ECO:0000313" key="17">
    <source>
        <dbReference type="Proteomes" id="UP000494163"/>
    </source>
</evidence>
<dbReference type="Proteomes" id="UP000494163">
    <property type="component" value="Chromosome 3L"/>
</dbReference>
<dbReference type="SMART" id="SM00490">
    <property type="entry name" value="HELICc"/>
    <property type="match status" value="1"/>
</dbReference>
<evidence type="ECO:0000256" key="9">
    <source>
        <dbReference type="ARBA" id="ARBA00024355"/>
    </source>
</evidence>
<evidence type="ECO:0000256" key="3">
    <source>
        <dbReference type="ARBA" id="ARBA00022741"/>
    </source>
</evidence>
<comment type="subcellular location">
    <subcellularLocation>
        <location evidence="1">Nucleus</location>
        <location evidence="1">Nucleolus</location>
    </subcellularLocation>
</comment>
<dbReference type="PANTHER" id="PTHR47959:SF15">
    <property type="entry name" value="RNA HELICASE"/>
    <property type="match status" value="1"/>
</dbReference>
<evidence type="ECO:0000256" key="1">
    <source>
        <dbReference type="ARBA" id="ARBA00004604"/>
    </source>
</evidence>
<keyword evidence="7" id="KW-0694">RNA-binding</keyword>
<evidence type="ECO:0000259" key="14">
    <source>
        <dbReference type="PROSITE" id="PS51192"/>
    </source>
</evidence>
<dbReference type="InterPro" id="IPR000629">
    <property type="entry name" value="RNA-helicase_DEAD-box_CS"/>
</dbReference>
<dbReference type="STRING" id="30019.A0A0M5JB23"/>
<dbReference type="EMBL" id="CP012525">
    <property type="protein sequence ID" value="ALC43856.1"/>
    <property type="molecule type" value="Genomic_DNA"/>
</dbReference>
<dbReference type="InterPro" id="IPR014001">
    <property type="entry name" value="Helicase_ATP-bd"/>
</dbReference>
<dbReference type="OrthoDB" id="360161at2759"/>
<evidence type="ECO:0000256" key="5">
    <source>
        <dbReference type="ARBA" id="ARBA00022806"/>
    </source>
</evidence>
<dbReference type="Pfam" id="PF00270">
    <property type="entry name" value="DEAD"/>
    <property type="match status" value="1"/>
</dbReference>
<dbReference type="InterPro" id="IPR001650">
    <property type="entry name" value="Helicase_C-like"/>
</dbReference>